<dbReference type="EMBL" id="JAEAOA010002345">
    <property type="protein sequence ID" value="KAK3590046.1"/>
    <property type="molecule type" value="Genomic_DNA"/>
</dbReference>
<feature type="signal peptide" evidence="1">
    <location>
        <begin position="1"/>
        <end position="18"/>
    </location>
</feature>
<sequence length="232" mass="25897">MMNMRVVLLVLAISLVDSMPFGKNENTRKVDVRHIRHEGEDVRTKRESGMSVKHKFEIDVIGETVTLDLELNEFVKAAAPMYVIEDGKLGKWENPNTSEILGFYQDRNNQASMMVICKEELCKPIGTFAVNGQRYKLNLEGKSIESTSLLSPVENPPKVNISREGDMITVKLDSSSADGQNLTQVFSPLNLNGNDVPEYLNSQQDSSNGIVIPSGTDIVEIMVYTDEVICKR</sequence>
<name>A0AAE0SDQ3_9BIVA</name>
<proteinExistence type="predicted"/>
<reference evidence="2" key="2">
    <citation type="journal article" date="2021" name="Genome Biol. Evol.">
        <title>Developing a high-quality reference genome for a parasitic bivalve with doubly uniparental inheritance (Bivalvia: Unionida).</title>
        <authorList>
            <person name="Smith C.H."/>
        </authorList>
    </citation>
    <scope>NUCLEOTIDE SEQUENCE</scope>
    <source>
        <strain evidence="2">CHS0354</strain>
        <tissue evidence="2">Mantle</tissue>
    </source>
</reference>
<keyword evidence="3" id="KW-1185">Reference proteome</keyword>
<gene>
    <name evidence="2" type="ORF">CHS0354_041072</name>
</gene>
<feature type="chain" id="PRO_5042072945" evidence="1">
    <location>
        <begin position="19"/>
        <end position="232"/>
    </location>
</feature>
<protein>
    <submittedName>
        <fullName evidence="2">Uncharacterized protein</fullName>
    </submittedName>
</protein>
<reference evidence="2" key="3">
    <citation type="submission" date="2023-05" db="EMBL/GenBank/DDBJ databases">
        <authorList>
            <person name="Smith C.H."/>
        </authorList>
    </citation>
    <scope>NUCLEOTIDE SEQUENCE</scope>
    <source>
        <strain evidence="2">CHS0354</strain>
        <tissue evidence="2">Mantle</tissue>
    </source>
</reference>
<keyword evidence="1" id="KW-0732">Signal</keyword>
<evidence type="ECO:0000313" key="2">
    <source>
        <dbReference type="EMBL" id="KAK3590046.1"/>
    </source>
</evidence>
<dbReference type="AlphaFoldDB" id="A0AAE0SDQ3"/>
<evidence type="ECO:0000256" key="1">
    <source>
        <dbReference type="SAM" id="SignalP"/>
    </source>
</evidence>
<reference evidence="2" key="1">
    <citation type="journal article" date="2021" name="Genome Biol. Evol.">
        <title>A High-Quality Reference Genome for a Parasitic Bivalve with Doubly Uniparental Inheritance (Bivalvia: Unionida).</title>
        <authorList>
            <person name="Smith C.H."/>
        </authorList>
    </citation>
    <scope>NUCLEOTIDE SEQUENCE</scope>
    <source>
        <strain evidence="2">CHS0354</strain>
    </source>
</reference>
<evidence type="ECO:0000313" key="3">
    <source>
        <dbReference type="Proteomes" id="UP001195483"/>
    </source>
</evidence>
<organism evidence="2 3">
    <name type="scientific">Potamilus streckersoni</name>
    <dbReference type="NCBI Taxonomy" id="2493646"/>
    <lineage>
        <taxon>Eukaryota</taxon>
        <taxon>Metazoa</taxon>
        <taxon>Spiralia</taxon>
        <taxon>Lophotrochozoa</taxon>
        <taxon>Mollusca</taxon>
        <taxon>Bivalvia</taxon>
        <taxon>Autobranchia</taxon>
        <taxon>Heteroconchia</taxon>
        <taxon>Palaeoheterodonta</taxon>
        <taxon>Unionida</taxon>
        <taxon>Unionoidea</taxon>
        <taxon>Unionidae</taxon>
        <taxon>Ambleminae</taxon>
        <taxon>Lampsilini</taxon>
        <taxon>Potamilus</taxon>
    </lineage>
</organism>
<dbReference type="Proteomes" id="UP001195483">
    <property type="component" value="Unassembled WGS sequence"/>
</dbReference>
<accession>A0AAE0SDQ3</accession>
<comment type="caution">
    <text evidence="2">The sequence shown here is derived from an EMBL/GenBank/DDBJ whole genome shotgun (WGS) entry which is preliminary data.</text>
</comment>